<dbReference type="SUPFAM" id="SSF48403">
    <property type="entry name" value="Ankyrin repeat"/>
    <property type="match status" value="1"/>
</dbReference>
<sequence length="218" mass="24000">MVGAIEGVCKELKELVAKGADVDCESNNGISPWLEACAKGHLHIVKFFTPPFYLAASKGHLEVCKVLFDKGAAVGSVNGFSPWLESCENGHLSIGGPRSLRRLGRTARRREDAAKKFHCAFSFIREGDAEGVRSLCDWFFIAFPRGKARPFGDVQVLIVNGADVNQKLADGESPWLDACENAHLHGNLTHLDKFCNLYLRLPKPQLGNYLSKDLAFDQ</sequence>
<keyword evidence="4" id="KW-1185">Reference proteome</keyword>
<dbReference type="Gene3D" id="1.25.40.20">
    <property type="entry name" value="Ankyrin repeat-containing domain"/>
    <property type="match status" value="1"/>
</dbReference>
<evidence type="ECO:0000256" key="2">
    <source>
        <dbReference type="ARBA" id="ARBA00023043"/>
    </source>
</evidence>
<keyword evidence="2 3" id="KW-0040">ANK repeat</keyword>
<evidence type="ECO:0000313" key="4">
    <source>
        <dbReference type="Proteomes" id="UP000050741"/>
    </source>
</evidence>
<feature type="repeat" description="ANK" evidence="3">
    <location>
        <begin position="51"/>
        <end position="79"/>
    </location>
</feature>
<dbReference type="PROSITE" id="PS50088">
    <property type="entry name" value="ANK_REPEAT"/>
    <property type="match status" value="1"/>
</dbReference>
<keyword evidence="1" id="KW-0677">Repeat</keyword>
<proteinExistence type="predicted"/>
<reference evidence="5" key="2">
    <citation type="submission" date="2016-06" db="UniProtKB">
        <authorList>
            <consortium name="WormBaseParasite"/>
        </authorList>
    </citation>
    <scope>IDENTIFICATION</scope>
</reference>
<dbReference type="InterPro" id="IPR002110">
    <property type="entry name" value="Ankyrin_rpt"/>
</dbReference>
<dbReference type="InterPro" id="IPR036770">
    <property type="entry name" value="Ankyrin_rpt-contain_sf"/>
</dbReference>
<evidence type="ECO:0000313" key="5">
    <source>
        <dbReference type="WBParaSite" id="GPLIN_000922800"/>
    </source>
</evidence>
<accession>A0A183C8N2</accession>
<organism evidence="4 5">
    <name type="scientific">Globodera pallida</name>
    <name type="common">Potato cyst nematode worm</name>
    <name type="synonym">Heterodera pallida</name>
    <dbReference type="NCBI Taxonomy" id="36090"/>
    <lineage>
        <taxon>Eukaryota</taxon>
        <taxon>Metazoa</taxon>
        <taxon>Ecdysozoa</taxon>
        <taxon>Nematoda</taxon>
        <taxon>Chromadorea</taxon>
        <taxon>Rhabditida</taxon>
        <taxon>Tylenchina</taxon>
        <taxon>Tylenchomorpha</taxon>
        <taxon>Tylenchoidea</taxon>
        <taxon>Heteroderidae</taxon>
        <taxon>Heteroderinae</taxon>
        <taxon>Globodera</taxon>
    </lineage>
</organism>
<dbReference type="Proteomes" id="UP000050741">
    <property type="component" value="Unassembled WGS sequence"/>
</dbReference>
<evidence type="ECO:0000256" key="3">
    <source>
        <dbReference type="PROSITE-ProRule" id="PRU00023"/>
    </source>
</evidence>
<dbReference type="AlphaFoldDB" id="A0A183C8N2"/>
<dbReference type="WBParaSite" id="GPLIN_000922800">
    <property type="protein sequence ID" value="GPLIN_000922800"/>
    <property type="gene ID" value="GPLIN_000922800"/>
</dbReference>
<evidence type="ECO:0000256" key="1">
    <source>
        <dbReference type="ARBA" id="ARBA00022737"/>
    </source>
</evidence>
<name>A0A183C8N2_GLOPA</name>
<protein>
    <submittedName>
        <fullName evidence="5">ANK_REP_REGION domain-containing protein</fullName>
    </submittedName>
</protein>
<reference evidence="4" key="1">
    <citation type="submission" date="2014-05" db="EMBL/GenBank/DDBJ databases">
        <title>The genome and life-stage specific transcriptomes of Globodera pallida elucidate key aspects of plant parasitism by a cyst nematode.</title>
        <authorList>
            <person name="Cotton J.A."/>
            <person name="Lilley C.J."/>
            <person name="Jones L.M."/>
            <person name="Kikuchi T."/>
            <person name="Reid A.J."/>
            <person name="Thorpe P."/>
            <person name="Tsai I.J."/>
            <person name="Beasley H."/>
            <person name="Blok V."/>
            <person name="Cock P.J.A."/>
            <person name="Van den Akker S.E."/>
            <person name="Holroyd N."/>
            <person name="Hunt M."/>
            <person name="Mantelin S."/>
            <person name="Naghra H."/>
            <person name="Pain A."/>
            <person name="Palomares-Rius J.E."/>
            <person name="Zarowiecki M."/>
            <person name="Berriman M."/>
            <person name="Jones J.T."/>
            <person name="Urwin P.E."/>
        </authorList>
    </citation>
    <scope>NUCLEOTIDE SEQUENCE [LARGE SCALE GENOMIC DNA]</scope>
    <source>
        <strain evidence="4">Lindley</strain>
    </source>
</reference>
<dbReference type="PANTHER" id="PTHR24171">
    <property type="entry name" value="ANKYRIN REPEAT DOMAIN-CONTAINING PROTEIN 39-RELATED"/>
    <property type="match status" value="1"/>
</dbReference>